<keyword evidence="1" id="KW-0732">Signal</keyword>
<dbReference type="RefSeq" id="WP_073288477.1">
    <property type="nucleotide sequence ID" value="NZ_FRAS01000030.1"/>
</dbReference>
<gene>
    <name evidence="2" type="ORF">SAMN02746009_03826</name>
</gene>
<keyword evidence="2" id="KW-0645">Protease</keyword>
<reference evidence="3" key="1">
    <citation type="submission" date="2016-11" db="EMBL/GenBank/DDBJ databases">
        <authorList>
            <person name="Varghese N."/>
            <person name="Submissions S."/>
        </authorList>
    </citation>
    <scope>NUCLEOTIDE SEQUENCE [LARGE SCALE GENOMIC DNA]</scope>
    <source>
        <strain evidence="3">DSM 18569</strain>
    </source>
</reference>
<dbReference type="Gene3D" id="2.60.40.1120">
    <property type="entry name" value="Carboxypeptidase-like, regulatory domain"/>
    <property type="match status" value="1"/>
</dbReference>
<sequence length="150" mass="16065">MKNSVLNRSLLGFIASLAVLQISAHTLSHGTVTGSLRDGDTNEPIPFTSVVVLRATDHRMVGAGTTDAEGNFKLKRLPLGNYVVQTTALGYRLQQPAVAFRPLHNRQQLGTLTLESLPSQPRVVGTRQAVAQRTTTCPPSAAAPRLAVRS</sequence>
<keyword evidence="3" id="KW-1185">Reference proteome</keyword>
<dbReference type="EMBL" id="FRAS01000030">
    <property type="protein sequence ID" value="SHM02743.1"/>
    <property type="molecule type" value="Genomic_DNA"/>
</dbReference>
<evidence type="ECO:0000256" key="1">
    <source>
        <dbReference type="SAM" id="SignalP"/>
    </source>
</evidence>
<keyword evidence="2" id="KW-0121">Carboxypeptidase</keyword>
<feature type="chain" id="PRO_5013155903" evidence="1">
    <location>
        <begin position="25"/>
        <end position="150"/>
    </location>
</feature>
<dbReference type="InterPro" id="IPR008969">
    <property type="entry name" value="CarboxyPept-like_regulatory"/>
</dbReference>
<keyword evidence="2" id="KW-0378">Hydrolase</keyword>
<evidence type="ECO:0000313" key="3">
    <source>
        <dbReference type="Proteomes" id="UP000183947"/>
    </source>
</evidence>
<evidence type="ECO:0000313" key="2">
    <source>
        <dbReference type="EMBL" id="SHM02743.1"/>
    </source>
</evidence>
<name>A0A1M7FFK9_9BACT</name>
<dbReference type="Proteomes" id="UP000183947">
    <property type="component" value="Unassembled WGS sequence"/>
</dbReference>
<dbReference type="Pfam" id="PF13620">
    <property type="entry name" value="CarboxypepD_reg"/>
    <property type="match status" value="1"/>
</dbReference>
<feature type="signal peptide" evidence="1">
    <location>
        <begin position="1"/>
        <end position="24"/>
    </location>
</feature>
<dbReference type="AlphaFoldDB" id="A0A1M7FFK9"/>
<protein>
    <submittedName>
        <fullName evidence="2">Carboxypeptidase regulatory-like domain-containing protein</fullName>
    </submittedName>
</protein>
<dbReference type="STRING" id="1121959.SAMN02746009_03826"/>
<organism evidence="2 3">
    <name type="scientific">Hymenobacter psychrotolerans DSM 18569</name>
    <dbReference type="NCBI Taxonomy" id="1121959"/>
    <lineage>
        <taxon>Bacteria</taxon>
        <taxon>Pseudomonadati</taxon>
        <taxon>Bacteroidota</taxon>
        <taxon>Cytophagia</taxon>
        <taxon>Cytophagales</taxon>
        <taxon>Hymenobacteraceae</taxon>
        <taxon>Hymenobacter</taxon>
    </lineage>
</organism>
<dbReference type="GO" id="GO:0004180">
    <property type="term" value="F:carboxypeptidase activity"/>
    <property type="evidence" value="ECO:0007669"/>
    <property type="project" value="UniProtKB-KW"/>
</dbReference>
<dbReference type="SUPFAM" id="SSF49464">
    <property type="entry name" value="Carboxypeptidase regulatory domain-like"/>
    <property type="match status" value="1"/>
</dbReference>
<proteinExistence type="predicted"/>
<accession>A0A1M7FFK9</accession>
<dbReference type="OrthoDB" id="881540at2"/>